<protein>
    <submittedName>
        <fullName evidence="1">Uncharacterized protein</fullName>
    </submittedName>
</protein>
<proteinExistence type="predicted"/>
<sequence length="57" mass="6747">MPFGEWRALSLHIYVDMDVHGLFMTATPLLWSDTFRNEAHFNYLINTIFSCTQFPYS</sequence>
<evidence type="ECO:0000313" key="1">
    <source>
        <dbReference type="EMBL" id="SVB33875.1"/>
    </source>
</evidence>
<name>A0A382D6I0_9ZZZZ</name>
<dbReference type="EMBL" id="UINC01037818">
    <property type="protein sequence ID" value="SVB33875.1"/>
    <property type="molecule type" value="Genomic_DNA"/>
</dbReference>
<accession>A0A382D6I0</accession>
<organism evidence="1">
    <name type="scientific">marine metagenome</name>
    <dbReference type="NCBI Taxonomy" id="408172"/>
    <lineage>
        <taxon>unclassified sequences</taxon>
        <taxon>metagenomes</taxon>
        <taxon>ecological metagenomes</taxon>
    </lineage>
</organism>
<dbReference type="AlphaFoldDB" id="A0A382D6I0"/>
<gene>
    <name evidence="1" type="ORF">METZ01_LOCUS186729</name>
</gene>
<reference evidence="1" key="1">
    <citation type="submission" date="2018-05" db="EMBL/GenBank/DDBJ databases">
        <authorList>
            <person name="Lanie J.A."/>
            <person name="Ng W.-L."/>
            <person name="Kazmierczak K.M."/>
            <person name="Andrzejewski T.M."/>
            <person name="Davidsen T.M."/>
            <person name="Wayne K.J."/>
            <person name="Tettelin H."/>
            <person name="Glass J.I."/>
            <person name="Rusch D."/>
            <person name="Podicherti R."/>
            <person name="Tsui H.-C.T."/>
            <person name="Winkler M.E."/>
        </authorList>
    </citation>
    <scope>NUCLEOTIDE SEQUENCE</scope>
</reference>